<name>A0A0M7AYK1_9HYPH</name>
<sequence length="228" mass="25221">MSSVADTSSWAYLVRRPPTSEILDYLLAQWLEYEAGYSGVGQPFSDRSEPELTEGLGAYLSKKYDSGAQPFDGEFFAELSRVDLAPDGKRRIIGRSDIEWRLHGLPNFVVEFKVIGRGRPAKAYVTDGMTRFVDGRYGHRSAEGAMWAFFRPGSSELPADVEAIIDKHHEALRCQSENGSLRIAPSAIAPAAASFDSIHDRTPIAPRIRLAHIFVEIAKVKSSESETS</sequence>
<evidence type="ECO:0000313" key="2">
    <source>
        <dbReference type="Proteomes" id="UP000049983"/>
    </source>
</evidence>
<proteinExistence type="predicted"/>
<keyword evidence="2" id="KW-1185">Reference proteome</keyword>
<dbReference type="Proteomes" id="UP000049983">
    <property type="component" value="Unassembled WGS sequence"/>
</dbReference>
<dbReference type="EMBL" id="CXWC01000020">
    <property type="protein sequence ID" value="CTQ79506.1"/>
    <property type="molecule type" value="Genomic_DNA"/>
</dbReference>
<dbReference type="AlphaFoldDB" id="A0A0M7AYK1"/>
<organism evidence="1 2">
    <name type="scientific">Roseibium album</name>
    <dbReference type="NCBI Taxonomy" id="311410"/>
    <lineage>
        <taxon>Bacteria</taxon>
        <taxon>Pseudomonadati</taxon>
        <taxon>Pseudomonadota</taxon>
        <taxon>Alphaproteobacteria</taxon>
        <taxon>Hyphomicrobiales</taxon>
        <taxon>Stappiaceae</taxon>
        <taxon>Roseibium</taxon>
    </lineage>
</organism>
<protein>
    <submittedName>
        <fullName evidence="1">Uncharacterized protein</fullName>
    </submittedName>
</protein>
<reference evidence="2" key="1">
    <citation type="submission" date="2015-07" db="EMBL/GenBank/DDBJ databases">
        <authorList>
            <person name="Rodrigo-Torres Lidia"/>
            <person name="Arahal R.David."/>
        </authorList>
    </citation>
    <scope>NUCLEOTIDE SEQUENCE [LARGE SCALE GENOMIC DNA]</scope>
    <source>
        <strain evidence="2">CECT 5096</strain>
    </source>
</reference>
<dbReference type="STRING" id="311410.LA5095_06295"/>
<accession>A0A0M7AYK1</accession>
<evidence type="ECO:0000313" key="1">
    <source>
        <dbReference type="EMBL" id="CTQ79506.1"/>
    </source>
</evidence>
<gene>
    <name evidence="1" type="ORF">LA5096_06227</name>
</gene>